<name>A0A1R4HDF5_9GAMM</name>
<keyword evidence="1" id="KW-1133">Transmembrane helix</keyword>
<feature type="transmembrane region" description="Helical" evidence="1">
    <location>
        <begin position="18"/>
        <end position="38"/>
    </location>
</feature>
<keyword evidence="1" id="KW-0812">Transmembrane</keyword>
<dbReference type="Proteomes" id="UP000195667">
    <property type="component" value="Unassembled WGS sequence"/>
</dbReference>
<dbReference type="EMBL" id="FUKI01000128">
    <property type="protein sequence ID" value="SJM94253.1"/>
    <property type="molecule type" value="Genomic_DNA"/>
</dbReference>
<organism evidence="2 3">
    <name type="scientific">Crenothrix polyspora</name>
    <dbReference type="NCBI Taxonomy" id="360316"/>
    <lineage>
        <taxon>Bacteria</taxon>
        <taxon>Pseudomonadati</taxon>
        <taxon>Pseudomonadota</taxon>
        <taxon>Gammaproteobacteria</taxon>
        <taxon>Methylococcales</taxon>
        <taxon>Crenotrichaceae</taxon>
        <taxon>Crenothrix</taxon>
    </lineage>
</organism>
<reference evidence="3" key="1">
    <citation type="submission" date="2017-02" db="EMBL/GenBank/DDBJ databases">
        <authorList>
            <person name="Daims H."/>
        </authorList>
    </citation>
    <scope>NUCLEOTIDE SEQUENCE [LARGE SCALE GENOMIC DNA]</scope>
</reference>
<evidence type="ECO:0000256" key="1">
    <source>
        <dbReference type="SAM" id="Phobius"/>
    </source>
</evidence>
<accession>A0A1R4HDF5</accession>
<keyword evidence="3" id="KW-1185">Reference proteome</keyword>
<sequence length="45" mass="4907">MISNIAKTGNDFMSYKTAIIPVSMTGIYLSVSYCLFIAKSAVLNE</sequence>
<proteinExistence type="predicted"/>
<keyword evidence="1" id="KW-0472">Membrane</keyword>
<protein>
    <submittedName>
        <fullName evidence="2">Uncharacterized protein</fullName>
    </submittedName>
</protein>
<evidence type="ECO:0000313" key="3">
    <source>
        <dbReference type="Proteomes" id="UP000195667"/>
    </source>
</evidence>
<gene>
    <name evidence="2" type="ORF">CRENPOLYSF1_510010</name>
</gene>
<evidence type="ECO:0000313" key="2">
    <source>
        <dbReference type="EMBL" id="SJM94253.1"/>
    </source>
</evidence>
<dbReference type="AlphaFoldDB" id="A0A1R4HDF5"/>